<dbReference type="CDD" id="cd11726">
    <property type="entry name" value="ADDz_ATRX"/>
    <property type="match status" value="1"/>
</dbReference>
<evidence type="ECO:0000256" key="3">
    <source>
        <dbReference type="ARBA" id="ARBA00022723"/>
    </source>
</evidence>
<keyword evidence="9" id="KW-0067">ATP-binding</keyword>
<feature type="compositionally biased region" description="Basic residues" evidence="14">
    <location>
        <begin position="409"/>
        <end position="427"/>
    </location>
</feature>
<comment type="subcellular location">
    <subcellularLocation>
        <location evidence="1">Nucleus</location>
    </subcellularLocation>
</comment>
<dbReference type="PROSITE" id="PS51533">
    <property type="entry name" value="ADD"/>
    <property type="match status" value="1"/>
</dbReference>
<evidence type="ECO:0000313" key="18">
    <source>
        <dbReference type="Proteomes" id="UP000009046"/>
    </source>
</evidence>
<dbReference type="RefSeq" id="XP_002429928.1">
    <property type="nucleotide sequence ID" value="XM_002429883.1"/>
</dbReference>
<dbReference type="Proteomes" id="UP000009046">
    <property type="component" value="Unassembled WGS sequence"/>
</dbReference>
<feature type="compositionally biased region" description="Polar residues" evidence="14">
    <location>
        <begin position="645"/>
        <end position="658"/>
    </location>
</feature>
<dbReference type="InParanoid" id="E0VUY4"/>
<evidence type="ECO:0000256" key="12">
    <source>
        <dbReference type="ARBA" id="ARBA00023242"/>
    </source>
</evidence>
<feature type="compositionally biased region" description="Acidic residues" evidence="14">
    <location>
        <begin position="533"/>
        <end position="546"/>
    </location>
</feature>
<keyword evidence="3" id="KW-0479">Metal-binding</keyword>
<dbReference type="GO" id="GO:0008270">
    <property type="term" value="F:zinc ion binding"/>
    <property type="evidence" value="ECO:0007669"/>
    <property type="project" value="UniProtKB-KW"/>
</dbReference>
<feature type="region of interest" description="Disordered" evidence="14">
    <location>
        <begin position="529"/>
        <end position="580"/>
    </location>
</feature>
<feature type="compositionally biased region" description="Basic residues" evidence="14">
    <location>
        <begin position="554"/>
        <end position="566"/>
    </location>
</feature>
<comment type="catalytic activity">
    <reaction evidence="13">
        <text>ATP + H2O = ADP + phosphate + H(+)</text>
        <dbReference type="Rhea" id="RHEA:13065"/>
        <dbReference type="ChEBI" id="CHEBI:15377"/>
        <dbReference type="ChEBI" id="CHEBI:15378"/>
        <dbReference type="ChEBI" id="CHEBI:30616"/>
        <dbReference type="ChEBI" id="CHEBI:43474"/>
        <dbReference type="ChEBI" id="CHEBI:456216"/>
        <dbReference type="EC" id="3.6.4.12"/>
    </reaction>
</comment>
<accession>E0VUY4</accession>
<proteinExistence type="inferred from homology"/>
<evidence type="ECO:0000259" key="15">
    <source>
        <dbReference type="PROSITE" id="PS51533"/>
    </source>
</evidence>
<feature type="compositionally biased region" description="Basic and acidic residues" evidence="14">
    <location>
        <begin position="240"/>
        <end position="250"/>
    </location>
</feature>
<dbReference type="GO" id="GO:0005721">
    <property type="term" value="C:pericentric heterochromatin"/>
    <property type="evidence" value="ECO:0007669"/>
    <property type="project" value="TreeGrafter"/>
</dbReference>
<dbReference type="KEGG" id="phu:Phum_PHUM456660"/>
<feature type="domain" description="PHD-type" evidence="15">
    <location>
        <begin position="47"/>
        <end position="185"/>
    </location>
</feature>
<feature type="region of interest" description="Disordered" evidence="14">
    <location>
        <begin position="409"/>
        <end position="439"/>
    </location>
</feature>
<evidence type="ECO:0000256" key="14">
    <source>
        <dbReference type="SAM" id="MobiDB-lite"/>
    </source>
</evidence>
<protein>
    <submittedName>
        <fullName evidence="16 17">Peptidyl-prolyl cis-trans isomerase G, putative</fullName>
    </submittedName>
</protein>
<dbReference type="Gene3D" id="3.30.40.10">
    <property type="entry name" value="Zinc/RING finger domain, C3HC4 (zinc finger)"/>
    <property type="match status" value="1"/>
</dbReference>
<reference evidence="17" key="3">
    <citation type="submission" date="2020-05" db="UniProtKB">
        <authorList>
            <consortium name="EnsemblMetazoa"/>
        </authorList>
    </citation>
    <scope>IDENTIFICATION</scope>
    <source>
        <strain evidence="17">USDA</strain>
    </source>
</reference>
<evidence type="ECO:0000256" key="13">
    <source>
        <dbReference type="ARBA" id="ARBA00047995"/>
    </source>
</evidence>
<keyword evidence="8" id="KW-0862">Zinc</keyword>
<evidence type="ECO:0000256" key="10">
    <source>
        <dbReference type="ARBA" id="ARBA00023125"/>
    </source>
</evidence>
<organism>
    <name type="scientific">Pediculus humanus subsp. corporis</name>
    <name type="common">Body louse</name>
    <dbReference type="NCBI Taxonomy" id="121224"/>
    <lineage>
        <taxon>Eukaryota</taxon>
        <taxon>Metazoa</taxon>
        <taxon>Ecdysozoa</taxon>
        <taxon>Arthropoda</taxon>
        <taxon>Hexapoda</taxon>
        <taxon>Insecta</taxon>
        <taxon>Pterygota</taxon>
        <taxon>Neoptera</taxon>
        <taxon>Paraneoptera</taxon>
        <taxon>Psocodea</taxon>
        <taxon>Troctomorpha</taxon>
        <taxon>Phthiraptera</taxon>
        <taxon>Anoplura</taxon>
        <taxon>Pediculidae</taxon>
        <taxon>Pediculus</taxon>
    </lineage>
</organism>
<evidence type="ECO:0000313" key="17">
    <source>
        <dbReference type="EnsemblMetazoa" id="PHUM456660-PA"/>
    </source>
</evidence>
<feature type="region of interest" description="Disordered" evidence="14">
    <location>
        <begin position="240"/>
        <end position="277"/>
    </location>
</feature>
<dbReference type="InterPro" id="IPR011011">
    <property type="entry name" value="Znf_FYVE_PHD"/>
</dbReference>
<name>E0VUY4_PEDHC</name>
<sequence length="658" mass="75890">MENLSETSKNDVENVSKQKLCRTVESIKEVMIPTEDEKKYRENLLLSDPTKEYLKNYVCTKCNRSFHRLISKGKKVSFHPLLNVLMCNSCCNFYGDGNLSLDSDGEDKYCRWCGEGGKLFLCSKCICAFCKKCIKRNFNENTLEKVENDDDWVCYFCDPKPLWYLRSICSFAQEESAKRIAELEEKNKNECSLSSYNSIRKRKKRLRLRERKINSESESSSSADDLNVYNVTESSKKECTEKLKNSEDKQNLCPSQSKNIEHDAPVEKKTNDASESDNVQEVDVILNKIKGFWKMTQIISEISFKSSSDKLRDLSSRDFVKNFTNVEKEFEFVKSHEIMLSSFITKASVSVDAIKNDLKCKKNVKDEKREFLQNNNKDGLNFSSKKINQDNNYNLDNVKKKKKKFNGGMIKKLKNKEKTKKKKKKKLLSTSDDDDDDDEDTITEFEITSDLSESSTSDNGKIRGGKISKNFNIDLKAEVDKLITNELKKPLLKVKSFAKMTNDNVFTESLEKTMITAAANKNKVVEEKKDNDEYNVETEASSEDEYQLNNSKKNNGKNFRKKKKKRNSDSSDFSDRTYGVSKCRKNKRQKLNLQKAFKQFRDTRKRYLHKVHNNNASEKNDVESEKEKKTFGENNGEDVEGAGEKSSNVLENDMSNAS</sequence>
<keyword evidence="16" id="KW-0413">Isomerase</keyword>
<feature type="compositionally biased region" description="Basic and acidic residues" evidence="14">
    <location>
        <begin position="259"/>
        <end position="272"/>
    </location>
</feature>
<evidence type="ECO:0000256" key="6">
    <source>
        <dbReference type="ARBA" id="ARBA00022771"/>
    </source>
</evidence>
<keyword evidence="6" id="KW-0863">Zinc-finger</keyword>
<dbReference type="EMBL" id="DS235797">
    <property type="protein sequence ID" value="EEB17190.1"/>
    <property type="molecule type" value="Genomic_DNA"/>
</dbReference>
<dbReference type="InterPro" id="IPR041430">
    <property type="entry name" value="ADD_ATRX"/>
</dbReference>
<dbReference type="GO" id="GO:0031490">
    <property type="term" value="F:chromatin DNA binding"/>
    <property type="evidence" value="ECO:0007669"/>
    <property type="project" value="TreeGrafter"/>
</dbReference>
<feature type="region of interest" description="Disordered" evidence="14">
    <location>
        <begin position="604"/>
        <end position="658"/>
    </location>
</feature>
<evidence type="ECO:0000256" key="7">
    <source>
        <dbReference type="ARBA" id="ARBA00022801"/>
    </source>
</evidence>
<gene>
    <name evidence="17" type="primary">8230638</name>
    <name evidence="16" type="ORF">Phum_PHUM456660</name>
</gene>
<dbReference type="InterPro" id="IPR025766">
    <property type="entry name" value="ADD"/>
</dbReference>
<dbReference type="InterPro" id="IPR052131">
    <property type="entry name" value="ATRX_domain-containing"/>
</dbReference>
<keyword evidence="7" id="KW-0378">Hydrolase</keyword>
<reference evidence="16" key="1">
    <citation type="submission" date="2007-04" db="EMBL/GenBank/DDBJ databases">
        <title>Annotation of Pediculus humanus corporis strain USDA.</title>
        <authorList>
            <person name="Kirkness E."/>
            <person name="Hannick L."/>
            <person name="Hass B."/>
            <person name="Bruggner R."/>
            <person name="Lawson D."/>
            <person name="Bidwell S."/>
            <person name="Joardar V."/>
            <person name="Caler E."/>
            <person name="Walenz B."/>
            <person name="Inman J."/>
            <person name="Schobel S."/>
            <person name="Galinsky K."/>
            <person name="Amedeo P."/>
            <person name="Strausberg R."/>
        </authorList>
    </citation>
    <scope>NUCLEOTIDE SEQUENCE</scope>
    <source>
        <strain evidence="16">USDA</strain>
    </source>
</reference>
<evidence type="ECO:0000256" key="9">
    <source>
        <dbReference type="ARBA" id="ARBA00022840"/>
    </source>
</evidence>
<dbReference type="GeneID" id="8230638"/>
<evidence type="ECO:0000256" key="4">
    <source>
        <dbReference type="ARBA" id="ARBA00022741"/>
    </source>
</evidence>
<dbReference type="OrthoDB" id="6286493at2759"/>
<keyword evidence="10" id="KW-0238">DNA-binding</keyword>
<dbReference type="EnsemblMetazoa" id="PHUM456660-RA">
    <property type="protein sequence ID" value="PHUM456660-PA"/>
    <property type="gene ID" value="PHUM456660"/>
</dbReference>
<dbReference type="GO" id="GO:0006281">
    <property type="term" value="P:DNA repair"/>
    <property type="evidence" value="ECO:0007669"/>
    <property type="project" value="UniProtKB-KW"/>
</dbReference>
<dbReference type="OMA" id="CICAFCK"/>
<evidence type="ECO:0000256" key="2">
    <source>
        <dbReference type="ARBA" id="ARBA00007025"/>
    </source>
</evidence>
<dbReference type="AlphaFoldDB" id="E0VUY4"/>
<evidence type="ECO:0000256" key="1">
    <source>
        <dbReference type="ARBA" id="ARBA00004123"/>
    </source>
</evidence>
<keyword evidence="18" id="KW-1185">Reference proteome</keyword>
<dbReference type="GO" id="GO:0005634">
    <property type="term" value="C:nucleus"/>
    <property type="evidence" value="ECO:0007669"/>
    <property type="project" value="UniProtKB-SubCell"/>
</dbReference>
<evidence type="ECO:0000256" key="5">
    <source>
        <dbReference type="ARBA" id="ARBA00022763"/>
    </source>
</evidence>
<keyword evidence="5" id="KW-0227">DNA damage</keyword>
<dbReference type="STRING" id="121224.E0VUY4"/>
<dbReference type="GO" id="GO:0010468">
    <property type="term" value="P:regulation of gene expression"/>
    <property type="evidence" value="ECO:0007669"/>
    <property type="project" value="UniProtKB-ARBA"/>
</dbReference>
<evidence type="ECO:0000313" key="16">
    <source>
        <dbReference type="EMBL" id="EEB17190.1"/>
    </source>
</evidence>
<dbReference type="GO" id="GO:0005524">
    <property type="term" value="F:ATP binding"/>
    <property type="evidence" value="ECO:0007669"/>
    <property type="project" value="UniProtKB-KW"/>
</dbReference>
<dbReference type="GO" id="GO:0031297">
    <property type="term" value="P:replication fork processing"/>
    <property type="evidence" value="ECO:0007669"/>
    <property type="project" value="TreeGrafter"/>
</dbReference>
<keyword evidence="4" id="KW-0547">Nucleotide-binding</keyword>
<dbReference type="GO" id="GO:0006338">
    <property type="term" value="P:chromatin remodeling"/>
    <property type="evidence" value="ECO:0007669"/>
    <property type="project" value="TreeGrafter"/>
</dbReference>
<dbReference type="eggNOG" id="KOG1015">
    <property type="taxonomic scope" value="Eukaryota"/>
</dbReference>
<dbReference type="GO" id="GO:0016787">
    <property type="term" value="F:hydrolase activity"/>
    <property type="evidence" value="ECO:0007669"/>
    <property type="project" value="UniProtKB-KW"/>
</dbReference>
<dbReference type="GO" id="GO:0003678">
    <property type="term" value="F:DNA helicase activity"/>
    <property type="evidence" value="ECO:0007669"/>
    <property type="project" value="UniProtKB-EC"/>
</dbReference>
<keyword evidence="12" id="KW-0539">Nucleus</keyword>
<comment type="similarity">
    <text evidence="2">Belongs to the SNF2/RAD54 helicase family.</text>
</comment>
<reference evidence="16" key="2">
    <citation type="submission" date="2007-04" db="EMBL/GenBank/DDBJ databases">
        <title>The genome of the human body louse.</title>
        <authorList>
            <consortium name="The Human Body Louse Genome Consortium"/>
            <person name="Kirkness E."/>
            <person name="Walenz B."/>
            <person name="Hass B."/>
            <person name="Bruggner R."/>
            <person name="Strausberg R."/>
        </authorList>
    </citation>
    <scope>NUCLEOTIDE SEQUENCE</scope>
    <source>
        <strain evidence="16">USDA</strain>
    </source>
</reference>
<dbReference type="InterPro" id="IPR013083">
    <property type="entry name" value="Znf_RING/FYVE/PHD"/>
</dbReference>
<dbReference type="PANTHER" id="PTHR46357:SF1">
    <property type="entry name" value="TRANSCRIPTIONAL REGULATOR ATRX"/>
    <property type="match status" value="1"/>
</dbReference>
<dbReference type="PANTHER" id="PTHR46357">
    <property type="entry name" value="TRANSCRIPTIONAL REGULATOR ATRX"/>
    <property type="match status" value="1"/>
</dbReference>
<dbReference type="HOGENOM" id="CLU_416978_0_0_1"/>
<dbReference type="VEuPathDB" id="VectorBase:PHUM456660"/>
<evidence type="ECO:0000256" key="11">
    <source>
        <dbReference type="ARBA" id="ARBA00023204"/>
    </source>
</evidence>
<keyword evidence="11" id="KW-0234">DNA repair</keyword>
<feature type="compositionally biased region" description="Basic and acidic residues" evidence="14">
    <location>
        <begin position="618"/>
        <end position="631"/>
    </location>
</feature>
<dbReference type="EMBL" id="AAZO01005555">
    <property type="status" value="NOT_ANNOTATED_CDS"/>
    <property type="molecule type" value="Genomic_DNA"/>
</dbReference>
<evidence type="ECO:0000256" key="8">
    <source>
        <dbReference type="ARBA" id="ARBA00022833"/>
    </source>
</evidence>
<dbReference type="SUPFAM" id="SSF57903">
    <property type="entry name" value="FYVE/PHD zinc finger"/>
    <property type="match status" value="1"/>
</dbReference>
<dbReference type="Pfam" id="PF17981">
    <property type="entry name" value="ADD_ATRX"/>
    <property type="match status" value="1"/>
</dbReference>
<dbReference type="CTD" id="8230638"/>